<evidence type="ECO:0000256" key="2">
    <source>
        <dbReference type="RuleBase" id="RU003452"/>
    </source>
</evidence>
<evidence type="ECO:0000313" key="3">
    <source>
        <dbReference type="EMBL" id="RXJ56203.1"/>
    </source>
</evidence>
<evidence type="ECO:0000256" key="1">
    <source>
        <dbReference type="ARBA" id="ARBA00006547"/>
    </source>
</evidence>
<comment type="similarity">
    <text evidence="1 2">Belongs to the arylamine N-acetyltransferase family.</text>
</comment>
<evidence type="ECO:0000313" key="4">
    <source>
        <dbReference type="Proteomes" id="UP000290657"/>
    </source>
</evidence>
<gene>
    <name evidence="3" type="ORF">CRV04_09155</name>
</gene>
<dbReference type="PANTHER" id="PTHR11786:SF0">
    <property type="entry name" value="ARYLAMINE N-ACETYLTRANSFERASE 4-RELATED"/>
    <property type="match status" value="1"/>
</dbReference>
<comment type="caution">
    <text evidence="3">The sequence shown here is derived from an EMBL/GenBank/DDBJ whole genome shotgun (WGS) entry which is preliminary data.</text>
</comment>
<evidence type="ECO:0008006" key="5">
    <source>
        <dbReference type="Google" id="ProtNLM"/>
    </source>
</evidence>
<accession>A0A4Q0XRT2</accession>
<dbReference type="PRINTS" id="PR01543">
    <property type="entry name" value="ANATRNSFRASE"/>
</dbReference>
<proteinExistence type="inferred from homology"/>
<dbReference type="PANTHER" id="PTHR11786">
    <property type="entry name" value="N-HYDROXYARYLAMINE O-ACETYLTRANSFERASE"/>
    <property type="match status" value="1"/>
</dbReference>
<dbReference type="OrthoDB" id="7181050at2"/>
<dbReference type="Pfam" id="PF00797">
    <property type="entry name" value="Acetyltransf_2"/>
    <property type="match status" value="1"/>
</dbReference>
<dbReference type="Proteomes" id="UP000290657">
    <property type="component" value="Unassembled WGS sequence"/>
</dbReference>
<name>A0A4Q0XRT2_9BACT</name>
<dbReference type="RefSeq" id="WP_128996544.1">
    <property type="nucleotide sequence ID" value="NZ_PDKN01000006.1"/>
</dbReference>
<dbReference type="InterPro" id="IPR001447">
    <property type="entry name" value="Arylamine_N-AcTrfase"/>
</dbReference>
<dbReference type="GO" id="GO:0016407">
    <property type="term" value="F:acetyltransferase activity"/>
    <property type="evidence" value="ECO:0007669"/>
    <property type="project" value="InterPro"/>
</dbReference>
<dbReference type="InterPro" id="IPR038765">
    <property type="entry name" value="Papain-like_cys_pep_sf"/>
</dbReference>
<protein>
    <recommendedName>
        <fullName evidence="5">Arylamine N-acetyltransferase</fullName>
    </recommendedName>
</protein>
<dbReference type="InterPro" id="IPR053710">
    <property type="entry name" value="Arylamine_NAT_domain_sf"/>
</dbReference>
<sequence length="251" mass="29388">MIEIPKILERIKLDPTKEYKPNLETLRLLVKHYILNVPYENLDLALKKEFSVKLEDIYSKIVCSSRGGICYESNTLFAYVLQQLGFDVIMILAKVADTTYIGFDYPHLALLVTLNDDEYLVDVANGQNVREPMPLHDEMFIAIAENNEYKIEHQEGVYTLLVNHRHKGWLPRYLFTKEPKYVSDFACVFEDVDDEIFSQEEMMLVTQALEDGRMTLTHEMLCVKKEGEKTSWEVCKNNRQEVLEEYFNIKI</sequence>
<keyword evidence="4" id="KW-1185">Reference proteome</keyword>
<dbReference type="EMBL" id="PDKN01000006">
    <property type="protein sequence ID" value="RXJ56203.1"/>
    <property type="molecule type" value="Genomic_DNA"/>
</dbReference>
<dbReference type="SUPFAM" id="SSF54001">
    <property type="entry name" value="Cysteine proteinases"/>
    <property type="match status" value="1"/>
</dbReference>
<dbReference type="Gene3D" id="3.30.2140.20">
    <property type="match status" value="1"/>
</dbReference>
<dbReference type="AlphaFoldDB" id="A0A4Q0XRT2"/>
<reference evidence="3 4" key="1">
    <citation type="submission" date="2017-10" db="EMBL/GenBank/DDBJ databases">
        <title>Genomics of the genus Arcobacter.</title>
        <authorList>
            <person name="Perez-Cataluna A."/>
            <person name="Figueras M.J."/>
        </authorList>
    </citation>
    <scope>NUCLEOTIDE SEQUENCE [LARGE SCALE GENOMIC DNA]</scope>
    <source>
        <strain evidence="3 4">CECT 8987</strain>
    </source>
</reference>
<organism evidence="3 4">
    <name type="scientific">Candidatus Marinarcus aquaticus</name>
    <dbReference type="NCBI Taxonomy" id="2044504"/>
    <lineage>
        <taxon>Bacteria</taxon>
        <taxon>Pseudomonadati</taxon>
        <taxon>Campylobacterota</taxon>
        <taxon>Epsilonproteobacteria</taxon>
        <taxon>Campylobacterales</taxon>
        <taxon>Arcobacteraceae</taxon>
        <taxon>Candidatus Marinarcus</taxon>
    </lineage>
</organism>